<dbReference type="OrthoDB" id="9811471at2"/>
<evidence type="ECO:0000313" key="3">
    <source>
        <dbReference type="Proteomes" id="UP000310636"/>
    </source>
</evidence>
<dbReference type="PANTHER" id="PTHR46310:SF7">
    <property type="entry name" value="AMIDASE 1"/>
    <property type="match status" value="1"/>
</dbReference>
<accession>A0A4S4BM86</accession>
<dbReference type="EC" id="3.5.1.4" evidence="2"/>
<gene>
    <name evidence="2" type="ORF">E6C55_20515</name>
</gene>
<dbReference type="InterPro" id="IPR036928">
    <property type="entry name" value="AS_sf"/>
</dbReference>
<comment type="caution">
    <text evidence="2">The sequence shown here is derived from an EMBL/GenBank/DDBJ whole genome shotgun (WGS) entry which is preliminary data.</text>
</comment>
<dbReference type="InterPro" id="IPR020556">
    <property type="entry name" value="Amidase_CS"/>
</dbReference>
<keyword evidence="3" id="KW-1185">Reference proteome</keyword>
<dbReference type="RefSeq" id="WP_136371694.1">
    <property type="nucleotide sequence ID" value="NZ_SSOB01000028.1"/>
</dbReference>
<dbReference type="PROSITE" id="PS00571">
    <property type="entry name" value="AMIDASES"/>
    <property type="match status" value="1"/>
</dbReference>
<dbReference type="PANTHER" id="PTHR46310">
    <property type="entry name" value="AMIDASE 1"/>
    <property type="match status" value="1"/>
</dbReference>
<sequence>MDEWNAYVRPDVVLEPLGEGELSGLTFAVKDVFAIAGCRASAGNPDWLRTHGPADRHASAIEALLRAGARMQGTTLTDELMYSLVGENHHYGTPVNPKAPGRAPGGSSSGSAVAVAAGLADFALGTDTGGSVRVPSSYCGLYGFRPSLGSVPMDGVIPLARSFDTIGWMSADAATLLAAGRVLLKPARSGPAGFSKLILPREAWEQARDDTREALLRELQTYGADMETAWTELPGDGLAEWAATFRAIQGAEIWEEHGEWIRREKPAFGPGIADRFEWASTLPPEAKPALLKKKAELERQMDALLEGGALLVIPTVMGEAPALKLTGEEAEKQRTAAMKLTCIAGLTGTAQATVPFVPTGGCPIGLSFIAGRGRDLALLEWLQARASAAGEEAE</sequence>
<evidence type="ECO:0000259" key="1">
    <source>
        <dbReference type="Pfam" id="PF01425"/>
    </source>
</evidence>
<dbReference type="Pfam" id="PF01425">
    <property type="entry name" value="Amidase"/>
    <property type="match status" value="1"/>
</dbReference>
<dbReference type="NCBIfam" id="NF006169">
    <property type="entry name" value="PRK08310.1"/>
    <property type="match status" value="1"/>
</dbReference>
<dbReference type="InterPro" id="IPR023631">
    <property type="entry name" value="Amidase_dom"/>
</dbReference>
<protein>
    <submittedName>
        <fullName evidence="2">Amidase</fullName>
        <ecNumber evidence="2">3.5.1.4</ecNumber>
    </submittedName>
</protein>
<reference evidence="2 3" key="1">
    <citation type="submission" date="2019-04" db="EMBL/GenBank/DDBJ databases">
        <title>Cohnella sp. nov. isolated from preserved vegetables.</title>
        <authorList>
            <person name="Lin S.-Y."/>
            <person name="Hung M.-H."/>
            <person name="Young C.-C."/>
        </authorList>
    </citation>
    <scope>NUCLEOTIDE SEQUENCE [LARGE SCALE GENOMIC DNA]</scope>
    <source>
        <strain evidence="2 3">CC-MHH1044</strain>
    </source>
</reference>
<proteinExistence type="predicted"/>
<dbReference type="GO" id="GO:0004040">
    <property type="term" value="F:amidase activity"/>
    <property type="evidence" value="ECO:0007669"/>
    <property type="project" value="UniProtKB-EC"/>
</dbReference>
<dbReference type="AlphaFoldDB" id="A0A4S4BM86"/>
<feature type="domain" description="Amidase" evidence="1">
    <location>
        <begin position="20"/>
        <end position="185"/>
    </location>
</feature>
<evidence type="ECO:0000313" key="2">
    <source>
        <dbReference type="EMBL" id="THF75890.1"/>
    </source>
</evidence>
<name>A0A4S4BM86_9BACL</name>
<dbReference type="Gene3D" id="3.90.1300.10">
    <property type="entry name" value="Amidase signature (AS) domain"/>
    <property type="match status" value="1"/>
</dbReference>
<dbReference type="EMBL" id="SSOB01000028">
    <property type="protein sequence ID" value="THF75890.1"/>
    <property type="molecule type" value="Genomic_DNA"/>
</dbReference>
<dbReference type="SUPFAM" id="SSF75304">
    <property type="entry name" value="Amidase signature (AS) enzymes"/>
    <property type="match status" value="1"/>
</dbReference>
<dbReference type="Proteomes" id="UP000310636">
    <property type="component" value="Unassembled WGS sequence"/>
</dbReference>
<organism evidence="2 3">
    <name type="scientific">Cohnella fermenti</name>
    <dbReference type="NCBI Taxonomy" id="2565925"/>
    <lineage>
        <taxon>Bacteria</taxon>
        <taxon>Bacillati</taxon>
        <taxon>Bacillota</taxon>
        <taxon>Bacilli</taxon>
        <taxon>Bacillales</taxon>
        <taxon>Paenibacillaceae</taxon>
        <taxon>Cohnella</taxon>
    </lineage>
</organism>
<keyword evidence="2" id="KW-0378">Hydrolase</keyword>